<dbReference type="InterPro" id="IPR053806">
    <property type="entry name" value="MTHFR_C"/>
</dbReference>
<keyword evidence="9" id="KW-0520">NAD</keyword>
<dbReference type="OMA" id="AWKEEFY"/>
<dbReference type="STRING" id="461836.A0A0L0DMH8"/>
<dbReference type="GeneID" id="25567802"/>
<keyword evidence="15" id="KW-1185">Reference proteome</keyword>
<dbReference type="Gene3D" id="3.20.20.220">
    <property type="match status" value="1"/>
</dbReference>
<dbReference type="GO" id="GO:0009086">
    <property type="term" value="P:methionine biosynthetic process"/>
    <property type="evidence" value="ECO:0007669"/>
    <property type="project" value="UniProtKB-KW"/>
</dbReference>
<dbReference type="InterPro" id="IPR029041">
    <property type="entry name" value="FAD-linked_oxidoreductase-like"/>
</dbReference>
<dbReference type="RefSeq" id="XP_013754695.1">
    <property type="nucleotide sequence ID" value="XM_013899241.1"/>
</dbReference>
<keyword evidence="10" id="KW-0486">Methionine biosynthesis</keyword>
<dbReference type="PANTHER" id="PTHR45754:SF3">
    <property type="entry name" value="METHYLENETETRAHYDROFOLATE REDUCTASE (NADPH)"/>
    <property type="match status" value="1"/>
</dbReference>
<dbReference type="eggNOG" id="KOG0564">
    <property type="taxonomic scope" value="Eukaryota"/>
</dbReference>
<dbReference type="InterPro" id="IPR004620">
    <property type="entry name" value="MTHF_reductase_bac"/>
</dbReference>
<dbReference type="OrthoDB" id="16284at2759"/>
<dbReference type="Pfam" id="PF02219">
    <property type="entry name" value="MTHFR"/>
    <property type="match status" value="1"/>
</dbReference>
<feature type="domain" description="MTHFR SAM-binding regulatory" evidence="13">
    <location>
        <begin position="299"/>
        <end position="576"/>
    </location>
</feature>
<evidence type="ECO:0000256" key="7">
    <source>
        <dbReference type="ARBA" id="ARBA00022857"/>
    </source>
</evidence>
<evidence type="ECO:0000256" key="11">
    <source>
        <dbReference type="ARBA" id="ARBA00034478"/>
    </source>
</evidence>
<keyword evidence="7" id="KW-0521">NADP</keyword>
<evidence type="ECO:0000256" key="2">
    <source>
        <dbReference type="ARBA" id="ARBA00004777"/>
    </source>
</evidence>
<dbReference type="Pfam" id="PF21895">
    <property type="entry name" value="MTHFR_C"/>
    <property type="match status" value="1"/>
</dbReference>
<comment type="cofactor">
    <cofactor evidence="1">
        <name>FAD</name>
        <dbReference type="ChEBI" id="CHEBI:57692"/>
    </cofactor>
</comment>
<comment type="similarity">
    <text evidence="3">Belongs to the methylenetetrahydrofolate reductase family.</text>
</comment>
<comment type="pathway">
    <text evidence="2">One-carbon metabolism; tetrahydrofolate interconversion.</text>
</comment>
<dbReference type="PANTHER" id="PTHR45754">
    <property type="entry name" value="METHYLENETETRAHYDROFOLATE REDUCTASE"/>
    <property type="match status" value="1"/>
</dbReference>
<evidence type="ECO:0000313" key="14">
    <source>
        <dbReference type="EMBL" id="KNC53226.1"/>
    </source>
</evidence>
<dbReference type="GO" id="GO:0106312">
    <property type="term" value="F:methylenetetrahydrofolate reductase (NADH) activity"/>
    <property type="evidence" value="ECO:0007669"/>
    <property type="project" value="UniProtKB-EC"/>
</dbReference>
<sequence>MKIIEKIRAKEEANEKYFSLEFFPPRTDAGCANLLARLQRMSQLGPLFLDITWGAGGKTAQRTQVIAQGAQSYVGVETMMHLTCTNQSVESVKEALKEARKAGIQNILALRGDPADGSEEWTAADTQLRYAADLVRLIREEHGDYFGIAVAGYPSGHPEAESYEADLDNLKAKVDAGADFVVTQLFFDAAIFLKFRDDCVARGINVPIVPGLLPIQSYASLRHLSKMASTPIPVEITEAVEAVKNDDRAVRDFGVTKAVEMIQELWAGGVSGVHFYTLNREVATSQIVEALELVCPPPRELPWKCINTVPKRAVEDVRPIFWSNRPESYLLRTSEWDDFPNGRWGDSSSPAFGEISDYHLFHLEPAFKVDEHRAMWGEAPKTIADLAAVFVAFCEGRIRALPWISDALADETTVIADDLIALNRAGVFTINSQPAVNGLSSDDPVHGWGGSGGYVYQKAYIEAFVSPTVLAALEALMPKYPTLQYHALNAASDDLHTNVKTQGAVAVTWGVFPAKEIIQPTVVDVDAFYQWKDEAFKLWLSRWKRLYADGSPSAALIQSVHDNYYLINIVDNDYVNGDIFAVFRELLTPDALAAAPSS</sequence>
<keyword evidence="8" id="KW-0560">Oxidoreductase</keyword>
<gene>
    <name evidence="14" type="ORF">AMSG_09313</name>
</gene>
<accession>A0A0L0DMH8</accession>
<evidence type="ECO:0000313" key="15">
    <source>
        <dbReference type="Proteomes" id="UP000054408"/>
    </source>
</evidence>
<keyword evidence="6" id="KW-0274">FAD</keyword>
<reference evidence="14 15" key="1">
    <citation type="submission" date="2010-05" db="EMBL/GenBank/DDBJ databases">
        <title>The Genome Sequence of Thecamonas trahens ATCC 50062.</title>
        <authorList>
            <consortium name="The Broad Institute Genome Sequencing Platform"/>
            <person name="Russ C."/>
            <person name="Cuomo C."/>
            <person name="Shea T."/>
            <person name="Young S.K."/>
            <person name="Zeng Q."/>
            <person name="Koehrsen M."/>
            <person name="Haas B."/>
            <person name="Borodovsky M."/>
            <person name="Guigo R."/>
            <person name="Alvarado L."/>
            <person name="Berlin A."/>
            <person name="Bochicchio J."/>
            <person name="Borenstein D."/>
            <person name="Chapman S."/>
            <person name="Chen Z."/>
            <person name="Freedman E."/>
            <person name="Gellesch M."/>
            <person name="Goldberg J."/>
            <person name="Griggs A."/>
            <person name="Gujja S."/>
            <person name="Heilman E."/>
            <person name="Heiman D."/>
            <person name="Hepburn T."/>
            <person name="Howarth C."/>
            <person name="Jen D."/>
            <person name="Larson L."/>
            <person name="Mehta T."/>
            <person name="Park D."/>
            <person name="Pearson M."/>
            <person name="Roberts A."/>
            <person name="Saif S."/>
            <person name="Shenoy N."/>
            <person name="Sisk P."/>
            <person name="Stolte C."/>
            <person name="Sykes S."/>
            <person name="Thomson T."/>
            <person name="Walk T."/>
            <person name="White J."/>
            <person name="Yandava C."/>
            <person name="Burger G."/>
            <person name="Gray M.W."/>
            <person name="Holland P.W.H."/>
            <person name="King N."/>
            <person name="Lang F.B.F."/>
            <person name="Roger A.J."/>
            <person name="Ruiz-Trillo I."/>
            <person name="Lander E."/>
            <person name="Nusbaum C."/>
        </authorList>
    </citation>
    <scope>NUCLEOTIDE SEQUENCE [LARGE SCALE GENOMIC DNA]</scope>
    <source>
        <strain evidence="14 15">ATCC 50062</strain>
    </source>
</reference>
<evidence type="ECO:0000256" key="12">
    <source>
        <dbReference type="ARBA" id="ARBA00034529"/>
    </source>
</evidence>
<dbReference type="NCBIfam" id="TIGR00676">
    <property type="entry name" value="fadh2"/>
    <property type="match status" value="1"/>
</dbReference>
<evidence type="ECO:0000256" key="1">
    <source>
        <dbReference type="ARBA" id="ARBA00001974"/>
    </source>
</evidence>
<evidence type="ECO:0000256" key="5">
    <source>
        <dbReference type="ARBA" id="ARBA00022630"/>
    </source>
</evidence>
<evidence type="ECO:0000256" key="8">
    <source>
        <dbReference type="ARBA" id="ARBA00023002"/>
    </source>
</evidence>
<protein>
    <recommendedName>
        <fullName evidence="12">methylenetetrahydrofolate reductase (NADH)</fullName>
        <ecNumber evidence="12">1.5.1.54</ecNumber>
    </recommendedName>
</protein>
<evidence type="ECO:0000259" key="13">
    <source>
        <dbReference type="Pfam" id="PF21895"/>
    </source>
</evidence>
<evidence type="ECO:0000256" key="6">
    <source>
        <dbReference type="ARBA" id="ARBA00022827"/>
    </source>
</evidence>
<keyword evidence="4" id="KW-0028">Amino-acid biosynthesis</keyword>
<dbReference type="SUPFAM" id="SSF51730">
    <property type="entry name" value="FAD-linked oxidoreductase"/>
    <property type="match status" value="1"/>
</dbReference>
<dbReference type="GO" id="GO:0005829">
    <property type="term" value="C:cytosol"/>
    <property type="evidence" value="ECO:0007669"/>
    <property type="project" value="InterPro"/>
</dbReference>
<dbReference type="NCBIfam" id="TIGR00677">
    <property type="entry name" value="fadh2_euk"/>
    <property type="match status" value="1"/>
</dbReference>
<evidence type="ECO:0000256" key="10">
    <source>
        <dbReference type="ARBA" id="ARBA00023167"/>
    </source>
</evidence>
<dbReference type="InterPro" id="IPR003171">
    <property type="entry name" value="Mehydrof_redctse-like"/>
</dbReference>
<dbReference type="CDD" id="cd00537">
    <property type="entry name" value="MTHFR"/>
    <property type="match status" value="1"/>
</dbReference>
<dbReference type="GO" id="GO:0035999">
    <property type="term" value="P:tetrahydrofolate interconversion"/>
    <property type="evidence" value="ECO:0007669"/>
    <property type="project" value="UniProtKB-UniPathway"/>
</dbReference>
<proteinExistence type="inferred from homology"/>
<organism evidence="14 15">
    <name type="scientific">Thecamonas trahens ATCC 50062</name>
    <dbReference type="NCBI Taxonomy" id="461836"/>
    <lineage>
        <taxon>Eukaryota</taxon>
        <taxon>Apusozoa</taxon>
        <taxon>Apusomonadida</taxon>
        <taxon>Apusomonadidae</taxon>
        <taxon>Thecamonas</taxon>
    </lineage>
</organism>
<dbReference type="GO" id="GO:0071949">
    <property type="term" value="F:FAD binding"/>
    <property type="evidence" value="ECO:0007669"/>
    <property type="project" value="TreeGrafter"/>
</dbReference>
<dbReference type="Proteomes" id="UP000054408">
    <property type="component" value="Unassembled WGS sequence"/>
</dbReference>
<dbReference type="EC" id="1.5.1.54" evidence="12"/>
<dbReference type="FunFam" id="3.20.20.220:FF:000002">
    <property type="entry name" value="Methylenetetrahydrofolate reductase"/>
    <property type="match status" value="1"/>
</dbReference>
<name>A0A0L0DMH8_THETB</name>
<dbReference type="UniPathway" id="UPA00193"/>
<comment type="pathway">
    <text evidence="11">Amino-acid biosynthesis; L-methionine biosynthesis via de novo pathway.</text>
</comment>
<evidence type="ECO:0000256" key="4">
    <source>
        <dbReference type="ARBA" id="ARBA00022605"/>
    </source>
</evidence>
<dbReference type="InterPro" id="IPR004621">
    <property type="entry name" value="Fadh2_euk"/>
</dbReference>
<evidence type="ECO:0000256" key="9">
    <source>
        <dbReference type="ARBA" id="ARBA00023027"/>
    </source>
</evidence>
<dbReference type="AlphaFoldDB" id="A0A0L0DMH8"/>
<evidence type="ECO:0000256" key="3">
    <source>
        <dbReference type="ARBA" id="ARBA00006743"/>
    </source>
</evidence>
<keyword evidence="5" id="KW-0285">Flavoprotein</keyword>
<dbReference type="EMBL" id="GL349479">
    <property type="protein sequence ID" value="KNC53226.1"/>
    <property type="molecule type" value="Genomic_DNA"/>
</dbReference>